<accession>A0A8K0T896</accession>
<evidence type="ECO:0000259" key="2">
    <source>
        <dbReference type="Pfam" id="PF22942"/>
    </source>
</evidence>
<dbReference type="PANTHER" id="PTHR46411">
    <property type="entry name" value="FAMILY ATPASE, PUTATIVE-RELATED"/>
    <property type="match status" value="1"/>
</dbReference>
<dbReference type="AlphaFoldDB" id="A0A8K0T896"/>
<name>A0A8K0T896_9PEZI</name>
<feature type="domain" description="DUF7025" evidence="2">
    <location>
        <begin position="21"/>
        <end position="117"/>
    </location>
</feature>
<protein>
    <recommendedName>
        <fullName evidence="5">AAA+ ATPase domain-containing protein</fullName>
    </recommendedName>
</protein>
<dbReference type="PANTHER" id="PTHR46411:SF2">
    <property type="entry name" value="AAA+ ATPASE DOMAIN-CONTAINING PROTEIN"/>
    <property type="match status" value="1"/>
</dbReference>
<evidence type="ECO:0000313" key="3">
    <source>
        <dbReference type="EMBL" id="KAH7353685.1"/>
    </source>
</evidence>
<dbReference type="InterPro" id="IPR027417">
    <property type="entry name" value="P-loop_NTPase"/>
</dbReference>
<dbReference type="Pfam" id="PF00004">
    <property type="entry name" value="AAA"/>
    <property type="match status" value="1"/>
</dbReference>
<dbReference type="Proteomes" id="UP000813385">
    <property type="component" value="Unassembled WGS sequence"/>
</dbReference>
<dbReference type="SUPFAM" id="SSF52540">
    <property type="entry name" value="P-loop containing nucleoside triphosphate hydrolases"/>
    <property type="match status" value="1"/>
</dbReference>
<dbReference type="Gene3D" id="3.40.50.300">
    <property type="entry name" value="P-loop containing nucleotide triphosphate hydrolases"/>
    <property type="match status" value="1"/>
</dbReference>
<evidence type="ECO:0000313" key="4">
    <source>
        <dbReference type="Proteomes" id="UP000813385"/>
    </source>
</evidence>
<dbReference type="InterPro" id="IPR054289">
    <property type="entry name" value="DUF7025"/>
</dbReference>
<dbReference type="GO" id="GO:0005524">
    <property type="term" value="F:ATP binding"/>
    <property type="evidence" value="ECO:0007669"/>
    <property type="project" value="InterPro"/>
</dbReference>
<dbReference type="GO" id="GO:0016887">
    <property type="term" value="F:ATP hydrolysis activity"/>
    <property type="evidence" value="ECO:0007669"/>
    <property type="project" value="InterPro"/>
</dbReference>
<comment type="caution">
    <text evidence="3">The sequence shown here is derived from an EMBL/GenBank/DDBJ whole genome shotgun (WGS) entry which is preliminary data.</text>
</comment>
<dbReference type="InterPro" id="IPR003959">
    <property type="entry name" value="ATPase_AAA_core"/>
</dbReference>
<dbReference type="Pfam" id="PF22942">
    <property type="entry name" value="DUF7025"/>
    <property type="match status" value="1"/>
</dbReference>
<reference evidence="3" key="1">
    <citation type="journal article" date="2021" name="Nat. Commun.">
        <title>Genetic determinants of endophytism in the Arabidopsis root mycobiome.</title>
        <authorList>
            <person name="Mesny F."/>
            <person name="Miyauchi S."/>
            <person name="Thiergart T."/>
            <person name="Pickel B."/>
            <person name="Atanasova L."/>
            <person name="Karlsson M."/>
            <person name="Huettel B."/>
            <person name="Barry K.W."/>
            <person name="Haridas S."/>
            <person name="Chen C."/>
            <person name="Bauer D."/>
            <person name="Andreopoulos W."/>
            <person name="Pangilinan J."/>
            <person name="LaButti K."/>
            <person name="Riley R."/>
            <person name="Lipzen A."/>
            <person name="Clum A."/>
            <person name="Drula E."/>
            <person name="Henrissat B."/>
            <person name="Kohler A."/>
            <person name="Grigoriev I.V."/>
            <person name="Martin F.M."/>
            <person name="Hacquard S."/>
        </authorList>
    </citation>
    <scope>NUCLEOTIDE SEQUENCE</scope>
    <source>
        <strain evidence="3">MPI-CAGE-AT-0016</strain>
    </source>
</reference>
<sequence>MASLDNQMALAPKTLLDIYERRRTTISFIELPMLYPVNSTIYTWENSHLRAFLISDLSGMDRISAGSLIKFDPLVLHVWGVDHDGMSFVKRHRALEIKQFFGEVKIDRLQYTPAGYLPDEHVYRRRLVCRGRRYWELGDGTHHLQYQREGTVQRVIVDMGQRDVLSANPDDVDIRLPPLHHNNLKPLMAVTCNPKVLAYLLSDNKYREVDVTGLHATVFQEDPLCDLILSSTNRVALESALSIFRHPPHSTVHRSAPGPTIVLLHGGPGVGKTTTARSSAEHLRLPLLEVSTGDIERQGKGSQEAFHQLLANANRWGAVLSLEDAHMLFPDHKVDFEERHYSALLMIEALEAHSGLLFLVTDRIGIFFECPTHSSQYCDPTAQIRWRVSVEAFS</sequence>
<dbReference type="OrthoDB" id="4587388at2759"/>
<evidence type="ECO:0008006" key="5">
    <source>
        <dbReference type="Google" id="ProtNLM"/>
    </source>
</evidence>
<gene>
    <name evidence="3" type="ORF">B0T11DRAFT_119905</name>
</gene>
<proteinExistence type="predicted"/>
<evidence type="ECO:0000259" key="1">
    <source>
        <dbReference type="Pfam" id="PF00004"/>
    </source>
</evidence>
<organism evidence="3 4">
    <name type="scientific">Plectosphaerella cucumerina</name>
    <dbReference type="NCBI Taxonomy" id="40658"/>
    <lineage>
        <taxon>Eukaryota</taxon>
        <taxon>Fungi</taxon>
        <taxon>Dikarya</taxon>
        <taxon>Ascomycota</taxon>
        <taxon>Pezizomycotina</taxon>
        <taxon>Sordariomycetes</taxon>
        <taxon>Hypocreomycetidae</taxon>
        <taxon>Glomerellales</taxon>
        <taxon>Plectosphaerellaceae</taxon>
        <taxon>Plectosphaerella</taxon>
    </lineage>
</organism>
<feature type="domain" description="ATPase AAA-type core" evidence="1">
    <location>
        <begin position="262"/>
        <end position="345"/>
    </location>
</feature>
<keyword evidence="4" id="KW-1185">Reference proteome</keyword>
<dbReference type="EMBL" id="JAGPXD010000005">
    <property type="protein sequence ID" value="KAH7353685.1"/>
    <property type="molecule type" value="Genomic_DNA"/>
</dbReference>